<dbReference type="EMBL" id="GU244497">
    <property type="protein sequence ID" value="ADO67298.1"/>
    <property type="molecule type" value="Genomic_DNA"/>
</dbReference>
<evidence type="ECO:0000259" key="2">
    <source>
        <dbReference type="PROSITE" id="PS51464"/>
    </source>
</evidence>
<dbReference type="Proteomes" id="UP000029781">
    <property type="component" value="Segment"/>
</dbReference>
<dbReference type="RefSeq" id="YP_003969897.1">
    <property type="nucleotide sequence ID" value="NC_014637.1"/>
</dbReference>
<dbReference type="InterPro" id="IPR046342">
    <property type="entry name" value="CBS_dom_sf"/>
</dbReference>
<dbReference type="PROSITE" id="PS51464">
    <property type="entry name" value="SIS"/>
    <property type="match status" value="1"/>
</dbReference>
<evidence type="ECO:0000313" key="4">
    <source>
        <dbReference type="Proteomes" id="UP000029781"/>
    </source>
</evidence>
<protein>
    <submittedName>
        <fullName evidence="3">Putative bifunctional KDO 8-phosphate phosphatase/arabinose 5-phosphate isomerase</fullName>
    </submittedName>
</protein>
<organism evidence="3 4">
    <name type="scientific">Cafeteria roenbergensis virus (strain BV-PW1)</name>
    <name type="common">CroV</name>
    <dbReference type="NCBI Taxonomy" id="693272"/>
    <lineage>
        <taxon>Viruses</taxon>
        <taxon>Varidnaviria</taxon>
        <taxon>Bamfordvirae</taxon>
        <taxon>Nucleocytoviricota</taxon>
        <taxon>Megaviricetes</taxon>
        <taxon>Imitervirales</taxon>
        <taxon>Mimiviridae</taxon>
        <taxon>Aliimimivirinae</taxon>
        <taxon>Rheavirus</taxon>
        <taxon>Rheavirus sinusmexicani</taxon>
    </lineage>
</organism>
<dbReference type="Gene3D" id="3.40.50.10490">
    <property type="entry name" value="Glucose-6-phosphate isomerase like protein, domain 1"/>
    <property type="match status" value="1"/>
</dbReference>
<dbReference type="SUPFAM" id="SSF56784">
    <property type="entry name" value="HAD-like"/>
    <property type="match status" value="1"/>
</dbReference>
<dbReference type="SFLD" id="SFLDS00003">
    <property type="entry name" value="Haloacid_Dehalogenase"/>
    <property type="match status" value="1"/>
</dbReference>
<dbReference type="Gene3D" id="3.10.580.10">
    <property type="entry name" value="CBS-domain"/>
    <property type="match status" value="1"/>
</dbReference>
<dbReference type="InterPro" id="IPR001347">
    <property type="entry name" value="SIS_dom"/>
</dbReference>
<accession>E3T535</accession>
<dbReference type="Gene3D" id="3.40.50.1000">
    <property type="entry name" value="HAD superfamily/HAD-like"/>
    <property type="match status" value="1"/>
</dbReference>
<dbReference type="GO" id="GO:0016788">
    <property type="term" value="F:hydrolase activity, acting on ester bonds"/>
    <property type="evidence" value="ECO:0007669"/>
    <property type="project" value="InterPro"/>
</dbReference>
<reference evidence="3 4" key="1">
    <citation type="journal article" date="2010" name="Proc. Natl. Acad. Sci. U.S.A.">
        <title>Giant virus with a remarkable complement of genes infects marine zooplankton.</title>
        <authorList>
            <person name="Fischer M.G."/>
            <person name="Allen M.J."/>
            <person name="Wilson W.H."/>
            <person name="Suttle C.A."/>
        </authorList>
    </citation>
    <scope>NUCLEOTIDE SEQUENCE [LARGE SCALE GENOMIC DNA]</scope>
    <source>
        <strain evidence="3 4">BV-PW1</strain>
    </source>
</reference>
<organismHost>
    <name type="scientific">Cafeteria roenbergensis</name>
    <name type="common">Marine flagellate</name>
    <dbReference type="NCBI Taxonomy" id="33653"/>
</organismHost>
<comment type="similarity">
    <text evidence="1">Belongs to the KdsC family.</text>
</comment>
<dbReference type="GeneID" id="9887667"/>
<dbReference type="Pfam" id="PF00571">
    <property type="entry name" value="CBS"/>
    <property type="match status" value="1"/>
</dbReference>
<dbReference type="InterPro" id="IPR010023">
    <property type="entry name" value="KdsC_fam"/>
</dbReference>
<feature type="domain" description="SIS" evidence="2">
    <location>
        <begin position="187"/>
        <end position="330"/>
    </location>
</feature>
<dbReference type="SUPFAM" id="SSF53697">
    <property type="entry name" value="SIS domain"/>
    <property type="match status" value="1"/>
</dbReference>
<dbReference type="NCBIfam" id="TIGR01670">
    <property type="entry name" value="KdsC-phosphatas"/>
    <property type="match status" value="1"/>
</dbReference>
<dbReference type="InterPro" id="IPR046348">
    <property type="entry name" value="SIS_dom_sf"/>
</dbReference>
<evidence type="ECO:0000313" key="3">
    <source>
        <dbReference type="EMBL" id="ADO67298.1"/>
    </source>
</evidence>
<dbReference type="GO" id="GO:0016853">
    <property type="term" value="F:isomerase activity"/>
    <property type="evidence" value="ECO:0007669"/>
    <property type="project" value="UniProtKB-KW"/>
</dbReference>
<dbReference type="InterPro" id="IPR000644">
    <property type="entry name" value="CBS_dom"/>
</dbReference>
<dbReference type="GO" id="GO:0097367">
    <property type="term" value="F:carbohydrate derivative binding"/>
    <property type="evidence" value="ECO:0007669"/>
    <property type="project" value="InterPro"/>
</dbReference>
<dbReference type="KEGG" id="vg:9887667"/>
<evidence type="ECO:0000256" key="1">
    <source>
        <dbReference type="ARBA" id="ARBA00005893"/>
    </source>
</evidence>
<keyword evidence="3" id="KW-0413">Isomerase</keyword>
<dbReference type="InterPro" id="IPR023214">
    <property type="entry name" value="HAD_sf"/>
</dbReference>
<dbReference type="PANTHER" id="PTHR47476:SF2">
    <property type="entry name" value="ARABINOSE 5-PHOSPHATE ISOMERASE-RELATED"/>
    <property type="match status" value="1"/>
</dbReference>
<dbReference type="SFLD" id="SFLDG01136">
    <property type="entry name" value="C1.6:_Phosphoserine_Phosphatas"/>
    <property type="match status" value="1"/>
</dbReference>
<sequence length="457" mass="52761">MIKLVVFDFDGVFTNGINFFDNKNNILKSYNIKDGKGLSLLKNKNIKIGLISNFNTDKQILYNNKSWNNLLEHLRFDKVFIGEGNKLNILNKWLDEYNLDYSQVAFIGDDLNDLSIIEKVKLSACPNDAIDTIKEKVNYICKKKGGEGCVREFIDLILNYKQDIIQEIRKELNYQLDNLNLNHINNLVNLIKNTDNNIYFMGIGKSGNIAKHCSDLLKSISINCYYLNSINLLHGDIGTLNQNLIVMFSKSGNTHEIIELIPFLKQRKCYVVGICCDDNSLFEKDCDLVIKTPFTKEIDGAINKIPTNSIMSHLLFTNILVSKLKENINIEEYSLNHPSGNIGKNLLKIKDCLILDFPKIILDKNVLLHKVFLNMTKYKIGCCFFVNYDNKLLGILTDGDIRRLLLTDENKKFINKNDINKNYFFETNIDKYVFEYKKYNYLPIIKNDKLIGIIYNT</sequence>
<dbReference type="PANTHER" id="PTHR47476">
    <property type="match status" value="1"/>
</dbReference>
<dbReference type="InterPro" id="IPR036412">
    <property type="entry name" value="HAD-like_sf"/>
</dbReference>
<dbReference type="Pfam" id="PF01380">
    <property type="entry name" value="SIS"/>
    <property type="match status" value="1"/>
</dbReference>
<gene>
    <name evidence="3" type="ORF">crov265</name>
</gene>
<keyword evidence="4" id="KW-1185">Reference proteome</keyword>
<dbReference type="SFLD" id="SFLDG01138">
    <property type="entry name" value="C1.6.2:_Deoxy-d-mannose-octulo"/>
    <property type="match status" value="1"/>
</dbReference>
<dbReference type="Pfam" id="PF08282">
    <property type="entry name" value="Hydrolase_3"/>
    <property type="match status" value="1"/>
</dbReference>
<name>E3T535_CROVB</name>
<dbReference type="GO" id="GO:1901135">
    <property type="term" value="P:carbohydrate derivative metabolic process"/>
    <property type="evidence" value="ECO:0007669"/>
    <property type="project" value="InterPro"/>
</dbReference>
<proteinExistence type="inferred from homology"/>